<evidence type="ECO:0000259" key="8">
    <source>
        <dbReference type="Pfam" id="PF01435"/>
    </source>
</evidence>
<feature type="transmembrane region" description="Helical" evidence="7">
    <location>
        <begin position="89"/>
        <end position="111"/>
    </location>
</feature>
<evidence type="ECO:0000256" key="1">
    <source>
        <dbReference type="ARBA" id="ARBA00022670"/>
    </source>
</evidence>
<comment type="similarity">
    <text evidence="6">Belongs to the peptidase M48 family.</text>
</comment>
<evidence type="ECO:0000313" key="10">
    <source>
        <dbReference type="Proteomes" id="UP000029843"/>
    </source>
</evidence>
<dbReference type="Pfam" id="PF01435">
    <property type="entry name" value="Peptidase_M48"/>
    <property type="match status" value="1"/>
</dbReference>
<dbReference type="InterPro" id="IPR052173">
    <property type="entry name" value="Beta-lactam_resp_regulator"/>
</dbReference>
<dbReference type="AlphaFoldDB" id="A0A099KK58"/>
<feature type="transmembrane region" description="Helical" evidence="7">
    <location>
        <begin position="12"/>
        <end position="36"/>
    </location>
</feature>
<dbReference type="PANTHER" id="PTHR34978:SF3">
    <property type="entry name" value="SLR0241 PROTEIN"/>
    <property type="match status" value="1"/>
</dbReference>
<sequence length="316" mass="34907">MTEGAMAITLNTLAIVIVAFLISNIVLSIASSLLAQKFLSLQVASRKILLWFIVLLPWIAALSIGLYFLNSYLSSSTFEYAHWHHMAIFEWYSWHGASVIVAATYTVYVLLKKALQLLSHRQEISALTELSLDLGNGVYEIELPEGSAFTTGFFNKKCFVTSGLISETTEEELAVVIAHEKAHAANNDPFKKWMFSLFSSFFIASVAARLNLHLTLAMEQDADNAVIDANKTSIFIAGTLVKIARLNANGLPVSNNELVVNFGADVLEQRVYFLLGHLKLKPLNKVAAIFSVSLILLACFSSIDGIHHLIEKIFSH</sequence>
<evidence type="ECO:0000256" key="4">
    <source>
        <dbReference type="ARBA" id="ARBA00022833"/>
    </source>
</evidence>
<keyword evidence="5 6" id="KW-0482">Metalloprotease</keyword>
<evidence type="ECO:0000313" key="9">
    <source>
        <dbReference type="EMBL" id="KGJ90357.1"/>
    </source>
</evidence>
<protein>
    <submittedName>
        <fullName evidence="9">Peptidase M48 Ste24p</fullName>
    </submittedName>
</protein>
<keyword evidence="3 6" id="KW-0378">Hydrolase</keyword>
<gene>
    <name evidence="9" type="ORF">ND2E_3505</name>
</gene>
<feature type="domain" description="Peptidase M48" evidence="8">
    <location>
        <begin position="138"/>
        <end position="234"/>
    </location>
</feature>
<dbReference type="RefSeq" id="WP_223303622.1">
    <property type="nucleotide sequence ID" value="NZ_JQED01000035.1"/>
</dbReference>
<name>A0A099KK58_COLPS</name>
<keyword evidence="7" id="KW-1133">Transmembrane helix</keyword>
<dbReference type="CDD" id="cd07326">
    <property type="entry name" value="M56_BlaR1_MecR1_like"/>
    <property type="match status" value="1"/>
</dbReference>
<dbReference type="InterPro" id="IPR001915">
    <property type="entry name" value="Peptidase_M48"/>
</dbReference>
<organism evidence="9 10">
    <name type="scientific">Colwellia psychrerythraea</name>
    <name type="common">Vibrio psychroerythus</name>
    <dbReference type="NCBI Taxonomy" id="28229"/>
    <lineage>
        <taxon>Bacteria</taxon>
        <taxon>Pseudomonadati</taxon>
        <taxon>Pseudomonadota</taxon>
        <taxon>Gammaproteobacteria</taxon>
        <taxon>Alteromonadales</taxon>
        <taxon>Colwelliaceae</taxon>
        <taxon>Colwellia</taxon>
    </lineage>
</organism>
<reference evidence="9 10" key="1">
    <citation type="submission" date="2014-08" db="EMBL/GenBank/DDBJ databases">
        <title>Genomic and Phenotypic Diversity of Colwellia psychrerythraea strains from Disparate Marine Basins.</title>
        <authorList>
            <person name="Techtmann S.M."/>
            <person name="Stelling S.C."/>
            <person name="Utturkar S.M."/>
            <person name="Alshibli N."/>
            <person name="Harris A."/>
            <person name="Brown S.D."/>
            <person name="Hazen T.C."/>
        </authorList>
    </citation>
    <scope>NUCLEOTIDE SEQUENCE [LARGE SCALE GENOMIC DNA]</scope>
    <source>
        <strain evidence="9 10">ND2E</strain>
    </source>
</reference>
<keyword evidence="2" id="KW-0479">Metal-binding</keyword>
<dbReference type="GO" id="GO:0006508">
    <property type="term" value="P:proteolysis"/>
    <property type="evidence" value="ECO:0007669"/>
    <property type="project" value="UniProtKB-KW"/>
</dbReference>
<dbReference type="GO" id="GO:0004222">
    <property type="term" value="F:metalloendopeptidase activity"/>
    <property type="evidence" value="ECO:0007669"/>
    <property type="project" value="InterPro"/>
</dbReference>
<evidence type="ECO:0000256" key="3">
    <source>
        <dbReference type="ARBA" id="ARBA00022801"/>
    </source>
</evidence>
<proteinExistence type="inferred from homology"/>
<evidence type="ECO:0000256" key="7">
    <source>
        <dbReference type="SAM" id="Phobius"/>
    </source>
</evidence>
<dbReference type="EMBL" id="JQED01000035">
    <property type="protein sequence ID" value="KGJ90357.1"/>
    <property type="molecule type" value="Genomic_DNA"/>
</dbReference>
<comment type="caution">
    <text evidence="9">The sequence shown here is derived from an EMBL/GenBank/DDBJ whole genome shotgun (WGS) entry which is preliminary data.</text>
</comment>
<evidence type="ECO:0000256" key="6">
    <source>
        <dbReference type="RuleBase" id="RU003983"/>
    </source>
</evidence>
<feature type="transmembrane region" description="Helical" evidence="7">
    <location>
        <begin position="286"/>
        <end position="306"/>
    </location>
</feature>
<keyword evidence="7" id="KW-0472">Membrane</keyword>
<dbReference type="Proteomes" id="UP000029843">
    <property type="component" value="Unassembled WGS sequence"/>
</dbReference>
<evidence type="ECO:0000256" key="2">
    <source>
        <dbReference type="ARBA" id="ARBA00022723"/>
    </source>
</evidence>
<feature type="transmembrane region" description="Helical" evidence="7">
    <location>
        <begin position="48"/>
        <end position="69"/>
    </location>
</feature>
<dbReference type="Gene3D" id="3.30.2010.10">
    <property type="entry name" value="Metalloproteases ('zincins'), catalytic domain"/>
    <property type="match status" value="1"/>
</dbReference>
<dbReference type="PATRIC" id="fig|28229.4.peg.2655"/>
<comment type="cofactor">
    <cofactor evidence="6">
        <name>Zn(2+)</name>
        <dbReference type="ChEBI" id="CHEBI:29105"/>
    </cofactor>
    <text evidence="6">Binds 1 zinc ion per subunit.</text>
</comment>
<keyword evidence="4 6" id="KW-0862">Zinc</keyword>
<accession>A0A099KK58</accession>
<keyword evidence="7" id="KW-0812">Transmembrane</keyword>
<dbReference type="GO" id="GO:0046872">
    <property type="term" value="F:metal ion binding"/>
    <property type="evidence" value="ECO:0007669"/>
    <property type="project" value="UniProtKB-KW"/>
</dbReference>
<dbReference type="PANTHER" id="PTHR34978">
    <property type="entry name" value="POSSIBLE SENSOR-TRANSDUCER PROTEIN BLAR"/>
    <property type="match status" value="1"/>
</dbReference>
<keyword evidence="1 6" id="KW-0645">Protease</keyword>
<evidence type="ECO:0000256" key="5">
    <source>
        <dbReference type="ARBA" id="ARBA00023049"/>
    </source>
</evidence>